<reference evidence="3" key="1">
    <citation type="submission" date="2023-07" db="EMBL/GenBank/DDBJ databases">
        <title>Two novel species in the genus Flavivirga.</title>
        <authorList>
            <person name="Kwon K."/>
        </authorList>
    </citation>
    <scope>NUCLEOTIDE SEQUENCE</scope>
    <source>
        <strain evidence="3">KACC 14157</strain>
    </source>
</reference>
<dbReference type="Proteomes" id="UP001176891">
    <property type="component" value="Unassembled WGS sequence"/>
</dbReference>
<organism evidence="3 4">
    <name type="scientific">Flavivirga amylovorans</name>
    <dbReference type="NCBI Taxonomy" id="870486"/>
    <lineage>
        <taxon>Bacteria</taxon>
        <taxon>Pseudomonadati</taxon>
        <taxon>Bacteroidota</taxon>
        <taxon>Flavobacteriia</taxon>
        <taxon>Flavobacteriales</taxon>
        <taxon>Flavobacteriaceae</taxon>
        <taxon>Flavivirga</taxon>
    </lineage>
</organism>
<accession>A0ABT8X5B5</accession>
<dbReference type="InterPro" id="IPR001387">
    <property type="entry name" value="Cro/C1-type_HTH"/>
</dbReference>
<name>A0ABT8X5B5_9FLAO</name>
<evidence type="ECO:0000256" key="1">
    <source>
        <dbReference type="ARBA" id="ARBA00023125"/>
    </source>
</evidence>
<evidence type="ECO:0000313" key="3">
    <source>
        <dbReference type="EMBL" id="MDO5989188.1"/>
    </source>
</evidence>
<dbReference type="PANTHER" id="PTHR46558">
    <property type="entry name" value="TRACRIPTIONAL REGULATORY PROTEIN-RELATED-RELATED"/>
    <property type="match status" value="1"/>
</dbReference>
<dbReference type="InterPro" id="IPR010982">
    <property type="entry name" value="Lambda_DNA-bd_dom_sf"/>
</dbReference>
<feature type="domain" description="HTH cro/C1-type" evidence="2">
    <location>
        <begin position="20"/>
        <end position="74"/>
    </location>
</feature>
<dbReference type="Pfam" id="PF01381">
    <property type="entry name" value="HTH_3"/>
    <property type="match status" value="1"/>
</dbReference>
<dbReference type="Gene3D" id="1.10.260.40">
    <property type="entry name" value="lambda repressor-like DNA-binding domains"/>
    <property type="match status" value="1"/>
</dbReference>
<dbReference type="RefSeq" id="WP_345075593.1">
    <property type="nucleotide sequence ID" value="NZ_BAABCZ010000012.1"/>
</dbReference>
<comment type="caution">
    <text evidence="3">The sequence shown here is derived from an EMBL/GenBank/DDBJ whole genome shotgun (WGS) entry which is preliminary data.</text>
</comment>
<evidence type="ECO:0000259" key="2">
    <source>
        <dbReference type="PROSITE" id="PS50943"/>
    </source>
</evidence>
<evidence type="ECO:0000313" key="4">
    <source>
        <dbReference type="Proteomes" id="UP001176891"/>
    </source>
</evidence>
<sequence length="82" mass="9472">MARTRKTPIPKVVIEFGKKINTLRIERKMSQMDLGAALGIDRENVRKYEKGLQEPKLSTIIKFSEVFEVSFNDLLSYKNSKP</sequence>
<dbReference type="CDD" id="cd00093">
    <property type="entry name" value="HTH_XRE"/>
    <property type="match status" value="1"/>
</dbReference>
<dbReference type="PANTHER" id="PTHR46558:SF4">
    <property type="entry name" value="DNA-BIDING PHAGE PROTEIN"/>
    <property type="match status" value="1"/>
</dbReference>
<protein>
    <submittedName>
        <fullName evidence="3">Helix-turn-helix transcriptional regulator</fullName>
    </submittedName>
</protein>
<dbReference type="SUPFAM" id="SSF47413">
    <property type="entry name" value="lambda repressor-like DNA-binding domains"/>
    <property type="match status" value="1"/>
</dbReference>
<gene>
    <name evidence="3" type="ORF">Q4Q39_17425</name>
</gene>
<dbReference type="PROSITE" id="PS50943">
    <property type="entry name" value="HTH_CROC1"/>
    <property type="match status" value="1"/>
</dbReference>
<dbReference type="SMART" id="SM00530">
    <property type="entry name" value="HTH_XRE"/>
    <property type="match status" value="1"/>
</dbReference>
<keyword evidence="4" id="KW-1185">Reference proteome</keyword>
<keyword evidence="1" id="KW-0238">DNA-binding</keyword>
<proteinExistence type="predicted"/>
<dbReference type="EMBL" id="JAUOEM010000006">
    <property type="protein sequence ID" value="MDO5989188.1"/>
    <property type="molecule type" value="Genomic_DNA"/>
</dbReference>